<feature type="region of interest" description="Disordered" evidence="1">
    <location>
        <begin position="1"/>
        <end position="144"/>
    </location>
</feature>
<dbReference type="RefSeq" id="XP_029635208.1">
    <property type="nucleotide sequence ID" value="XM_029779348.2"/>
</dbReference>
<dbReference type="AlphaFoldDB" id="A0A6P7SAW2"/>
<gene>
    <name evidence="3" type="primary">LOC115210677</name>
</gene>
<evidence type="ECO:0000313" key="3">
    <source>
        <dbReference type="RefSeq" id="XP_029635208.1"/>
    </source>
</evidence>
<evidence type="ECO:0000256" key="1">
    <source>
        <dbReference type="SAM" id="MobiDB-lite"/>
    </source>
</evidence>
<reference evidence="3" key="1">
    <citation type="submission" date="2025-08" db="UniProtKB">
        <authorList>
            <consortium name="RefSeq"/>
        </authorList>
    </citation>
    <scope>IDENTIFICATION</scope>
</reference>
<feature type="compositionally biased region" description="Basic residues" evidence="1">
    <location>
        <begin position="1"/>
        <end position="10"/>
    </location>
</feature>
<dbReference type="PRINTS" id="PR00929">
    <property type="entry name" value="ATHOOK"/>
</dbReference>
<dbReference type="Proteomes" id="UP000515154">
    <property type="component" value="Linkage group LG4"/>
</dbReference>
<sequence length="144" mass="16620">MSSRNAKRGRKDPPNSEIVAKEMKPEAESNDATDNNTEVKVKKSPGRPRKPESEKKKWVPTGRSRGRPRIHPVDHNKVKKPRGRPRIKPMVHKEKRPRGRPRKNADMVKKSRGRPRIKPTEDGENKPKKVTGRGKRRPGRPRKE</sequence>
<feature type="compositionally biased region" description="Basic residues" evidence="1">
    <location>
        <begin position="128"/>
        <end position="144"/>
    </location>
</feature>
<feature type="compositionally biased region" description="Basic residues" evidence="1">
    <location>
        <begin position="77"/>
        <end position="102"/>
    </location>
</feature>
<feature type="compositionally biased region" description="Basic and acidic residues" evidence="1">
    <location>
        <begin position="118"/>
        <end position="127"/>
    </location>
</feature>
<protein>
    <submittedName>
        <fullName evidence="3">High mobility group protein HMGI-C isoform X1</fullName>
    </submittedName>
</protein>
<dbReference type="Pfam" id="PF02178">
    <property type="entry name" value="AT_hook"/>
    <property type="match status" value="4"/>
</dbReference>
<dbReference type="GO" id="GO:0003677">
    <property type="term" value="F:DNA binding"/>
    <property type="evidence" value="ECO:0007669"/>
    <property type="project" value="InterPro"/>
</dbReference>
<dbReference type="InterPro" id="IPR017956">
    <property type="entry name" value="AT_hook_DNA-bd_motif"/>
</dbReference>
<dbReference type="KEGG" id="osn:115210677"/>
<feature type="compositionally biased region" description="Basic and acidic residues" evidence="1">
    <location>
        <begin position="11"/>
        <end position="27"/>
    </location>
</feature>
<keyword evidence="2" id="KW-1185">Reference proteome</keyword>
<organism evidence="2 3">
    <name type="scientific">Octopus sinensis</name>
    <name type="common">East Asian common octopus</name>
    <dbReference type="NCBI Taxonomy" id="2607531"/>
    <lineage>
        <taxon>Eukaryota</taxon>
        <taxon>Metazoa</taxon>
        <taxon>Spiralia</taxon>
        <taxon>Lophotrochozoa</taxon>
        <taxon>Mollusca</taxon>
        <taxon>Cephalopoda</taxon>
        <taxon>Coleoidea</taxon>
        <taxon>Octopodiformes</taxon>
        <taxon>Octopoda</taxon>
        <taxon>Incirrata</taxon>
        <taxon>Octopodidae</taxon>
        <taxon>Octopus</taxon>
    </lineage>
</organism>
<proteinExistence type="predicted"/>
<accession>A0A6P7SAW2</accession>
<evidence type="ECO:0000313" key="2">
    <source>
        <dbReference type="Proteomes" id="UP000515154"/>
    </source>
</evidence>
<dbReference type="SMART" id="SM00384">
    <property type="entry name" value="AT_hook"/>
    <property type="match status" value="5"/>
</dbReference>
<name>A0A6P7SAW2_9MOLL</name>